<protein>
    <submittedName>
        <fullName evidence="1">SPBc2 prophage-derived uncharacterized protein yotN</fullName>
    </submittedName>
</protein>
<evidence type="ECO:0000313" key="1">
    <source>
        <dbReference type="EMBL" id="CBI43190.1"/>
    </source>
</evidence>
<organism evidence="1 2">
    <name type="scientific">Bacillus amyloliquefaciens (strain ATCC 23350 / DSM 7 / BCRC 11601 / CCUG 28519 / NBRC 15535 / NRRL B-14393 / F)</name>
    <dbReference type="NCBI Taxonomy" id="692420"/>
    <lineage>
        <taxon>Bacteria</taxon>
        <taxon>Bacillati</taxon>
        <taxon>Bacillota</taxon>
        <taxon>Bacilli</taxon>
        <taxon>Bacillales</taxon>
        <taxon>Bacillaceae</taxon>
        <taxon>Bacillus</taxon>
        <taxon>Bacillus amyloliquefaciens group</taxon>
    </lineage>
</organism>
<proteinExistence type="predicted"/>
<accession>A0A9P1JHQ5</accession>
<evidence type="ECO:0000313" key="2">
    <source>
        <dbReference type="Proteomes" id="UP000006562"/>
    </source>
</evidence>
<reference evidence="2" key="2">
    <citation type="journal article" date="2011" name="J. Biotechnol.">
        <title>Genome sequence of B. amyloliquefaciens type strain DSM7(T) reveals differences to plant-associated B. amyloliquefaciens FZB42.</title>
        <authorList>
            <person name="Ruckert C."/>
            <person name="Blom J."/>
            <person name="Chen X."/>
            <person name="Reva O."/>
            <person name="Borriss R."/>
        </authorList>
    </citation>
    <scope>NUCLEOTIDE SEQUENCE [LARGE SCALE GENOMIC DNA]</scope>
    <source>
        <strain evidence="2">DSM 7</strain>
    </source>
</reference>
<dbReference type="Proteomes" id="UP000006562">
    <property type="component" value="Chromosome"/>
</dbReference>
<gene>
    <name evidence="1" type="primary">yodN2</name>
    <name evidence="1" type="ordered locus">BAMF_2064</name>
</gene>
<reference evidence="1 2" key="1">
    <citation type="journal article" date="2011" name="Int. J. Syst. Evol. Microbiol.">
        <title>Relationship of Bacillus amyloliquefaciens clades associated with strains DSM 7T and FZB42T: a proposal for Bacillus amyloliquefaciens subsp. amyloliquefaciens subsp. nov. and Bacillus amyloliquefaciens subsp. plantarum subsp. nov. based on complete genome sequence comparisons.</title>
        <authorList>
            <person name="Borriss R."/>
            <person name="Chen X.H."/>
            <person name="Rueckert C."/>
            <person name="Blom J."/>
            <person name="Becker A."/>
            <person name="Baumgarth B."/>
            <person name="Fan B."/>
            <person name="Pukall R."/>
            <person name="Schumann P."/>
            <person name="Sproer C."/>
            <person name="Junge H."/>
            <person name="Vater J."/>
            <person name="Puhler A."/>
            <person name="Klenk H.P."/>
        </authorList>
    </citation>
    <scope>NUCLEOTIDE SEQUENCE [LARGE SCALE GENOMIC DNA]</scope>
    <source>
        <strain evidence="2">DSM 7</strain>
    </source>
</reference>
<name>A0A9P1JHQ5_BACAS</name>
<dbReference type="AlphaFoldDB" id="A0A9P1JHQ5"/>
<dbReference type="EMBL" id="FN597644">
    <property type="protein sequence ID" value="CBI43190.1"/>
    <property type="molecule type" value="Genomic_DNA"/>
</dbReference>
<sequence>MKTGGYEMPSEEYEKYKKRTIKTVQKGNYCIRIVDQTDGTKNERVFYQELARLLFERALKKSK</sequence>
<keyword evidence="2" id="KW-1185">Reference proteome</keyword>
<dbReference type="KEGG" id="bao:BAMF_2064"/>